<protein>
    <submittedName>
        <fullName evidence="1">Uncharacterized protein</fullName>
    </submittedName>
</protein>
<evidence type="ECO:0000313" key="2">
    <source>
        <dbReference type="Proteomes" id="UP000075544"/>
    </source>
</evidence>
<dbReference type="Proteomes" id="UP000075544">
    <property type="component" value="Unassembled WGS sequence"/>
</dbReference>
<name>A0A150HQP3_9GAMM</name>
<dbReference type="PATRIC" id="fig|52133.19.peg.2881"/>
<reference evidence="1 2" key="1">
    <citation type="journal article" date="2016" name="Sci. Rep.">
        <title>Genomic and phenotypic characterization of the species Acinetobacter venetianus.</title>
        <authorList>
            <person name="Fondi M."/>
            <person name="Maida I."/>
            <person name="Perrin E."/>
            <person name="Orlandini V."/>
            <person name="La Torre L."/>
            <person name="Bosi E."/>
            <person name="Negroni A."/>
            <person name="Zanaroli G."/>
            <person name="Fava F."/>
            <person name="Decorosi F."/>
            <person name="Giovannetti L."/>
            <person name="Viti C."/>
            <person name="Vaneechoutte M."/>
            <person name="Dijkshoorn L."/>
            <person name="Fani R."/>
        </authorList>
    </citation>
    <scope>NUCLEOTIDE SEQUENCE [LARGE SCALE GENOMIC DNA]</scope>
    <source>
        <strain evidence="1 2">LUH13518</strain>
    </source>
</reference>
<sequence length="319" mass="38471">MNESHRTTFDMNFKQAELFVAPKLEQDVHDFYIALKRATLVDGDLRKTWRRSFLEYCQDWHYLLFSHREFKFGFWVTQFSNAYYTCVAEQEEFQIWPENEKQWADLVSKILNKLEKLFKSIGFQEMLNKCNAAYEKKIQKLMDQYSDMNRLSVDAPDLKFYLTMHPHPTAQELSHIQNFSRALKQFERRLMDKPWCRAQVLYRFYQIYRDPEFQHYVVRYYLTFQKAFYAEETNYCAKLREIWSDVTEGIGVLLEQKQFKPDVQGNLTVPPFMNDDMESPLENLESLDVRMTSLKEHATNLYVWDRSMESFSGQIIQHK</sequence>
<proteinExistence type="predicted"/>
<organism evidence="1 2">
    <name type="scientific">Acinetobacter venetianus</name>
    <dbReference type="NCBI Taxonomy" id="52133"/>
    <lineage>
        <taxon>Bacteria</taxon>
        <taxon>Pseudomonadati</taxon>
        <taxon>Pseudomonadota</taxon>
        <taxon>Gammaproteobacteria</taxon>
        <taxon>Moraxellales</taxon>
        <taxon>Moraxellaceae</taxon>
        <taxon>Acinetobacter</taxon>
    </lineage>
</organism>
<dbReference type="AlphaFoldDB" id="A0A150HQP3"/>
<comment type="caution">
    <text evidence="1">The sequence shown here is derived from an EMBL/GenBank/DDBJ whole genome shotgun (WGS) entry which is preliminary data.</text>
</comment>
<accession>A0A150HQP3</accession>
<evidence type="ECO:0000313" key="1">
    <source>
        <dbReference type="EMBL" id="KXZ68883.1"/>
    </source>
</evidence>
<gene>
    <name evidence="1" type="ORF">AVENLUH13518_02839</name>
</gene>
<dbReference type="EMBL" id="JRHX01000086">
    <property type="protein sequence ID" value="KXZ68883.1"/>
    <property type="molecule type" value="Genomic_DNA"/>
</dbReference>